<proteinExistence type="predicted"/>
<comment type="caution">
    <text evidence="2">The sequence shown here is derived from an EMBL/GenBank/DDBJ whole genome shotgun (WGS) entry which is preliminary data.</text>
</comment>
<keyword evidence="3" id="KW-1185">Reference proteome</keyword>
<dbReference type="EMBL" id="AWSO01000311">
    <property type="protein sequence ID" value="ESK91879.1"/>
    <property type="molecule type" value="Genomic_DNA"/>
</dbReference>
<dbReference type="STRING" id="1381753.V2YJK6"/>
<dbReference type="PANTHER" id="PTHR23022">
    <property type="entry name" value="TRANSPOSABLE ELEMENT-RELATED"/>
    <property type="match status" value="1"/>
</dbReference>
<evidence type="ECO:0000313" key="2">
    <source>
        <dbReference type="EMBL" id="ESK91879.1"/>
    </source>
</evidence>
<dbReference type="KEGG" id="mrr:Moror_10491"/>
<accession>V2YJK6</accession>
<dbReference type="InterPro" id="IPR038717">
    <property type="entry name" value="Tc1-like_DDE_dom"/>
</dbReference>
<dbReference type="InterPro" id="IPR052338">
    <property type="entry name" value="Transposase_5"/>
</dbReference>
<dbReference type="GO" id="GO:0003676">
    <property type="term" value="F:nucleic acid binding"/>
    <property type="evidence" value="ECO:0007669"/>
    <property type="project" value="InterPro"/>
</dbReference>
<dbReference type="Gene3D" id="3.30.420.10">
    <property type="entry name" value="Ribonuclease H-like superfamily/Ribonuclease H"/>
    <property type="match status" value="1"/>
</dbReference>
<feature type="domain" description="Tc1-like transposase DDE" evidence="1">
    <location>
        <begin position="228"/>
        <end position="280"/>
    </location>
</feature>
<evidence type="ECO:0000259" key="1">
    <source>
        <dbReference type="Pfam" id="PF13358"/>
    </source>
</evidence>
<dbReference type="AlphaFoldDB" id="V2YJK6"/>
<sequence>MTMAPLMKAYKFALPPMLAQCATAGFLFSAGDIIAQQAVEGKGKDYQKMLRGVEGKELKQEATKQVREQVVKIAMQNWRKPFKNIGKEVEPQLSAETVHEVLAEKGYHCHVAWKVPLLSGLARKKCLNWAMDYWSMTFEQWGDIAWSDEVYIMLGESPGQIFVTCHTGEAFDNECCIPCFKQSSVRCMVWSLIIRGMKGPLVILEYLRGKGGGMTAEWYQEQVLEGALDGAPSHCAKTTTEWFNKHHIPLFLHPPSSPDLSPIEPVWHIFKSKLHDCKRQPTMYNELCAAIFEVWDDIDYDDIDKFIDHMPEVVQAMIDAKGGHTQY</sequence>
<dbReference type="HOGENOM" id="CLU_033666_0_4_1"/>
<dbReference type="Proteomes" id="UP000017559">
    <property type="component" value="Unassembled WGS sequence"/>
</dbReference>
<gene>
    <name evidence="2" type="ORF">Moror_10491</name>
</gene>
<evidence type="ECO:0000313" key="3">
    <source>
        <dbReference type="Proteomes" id="UP000017559"/>
    </source>
</evidence>
<dbReference type="Pfam" id="PF13358">
    <property type="entry name" value="DDE_3"/>
    <property type="match status" value="1"/>
</dbReference>
<name>V2YJK6_MONRO</name>
<dbReference type="PANTHER" id="PTHR23022:SF119">
    <property type="entry name" value="TC1-LIKE TRANSPOSASE DDE DOMAIN-CONTAINING PROTEIN"/>
    <property type="match status" value="1"/>
</dbReference>
<dbReference type="InterPro" id="IPR036397">
    <property type="entry name" value="RNaseH_sf"/>
</dbReference>
<reference evidence="2 3" key="1">
    <citation type="journal article" date="2014" name="BMC Genomics">
        <title>Genome and secretome analysis of the hemibiotrophic fungal pathogen, Moniliophthora roreri, which causes frosty pod rot disease of cacao: mechanisms of the biotrophic and necrotrophic phases.</title>
        <authorList>
            <person name="Meinhardt L.W."/>
            <person name="Costa G.G.L."/>
            <person name="Thomazella D.P.T."/>
            <person name="Teixeira P.J.P.L."/>
            <person name="Carazzolle M.F."/>
            <person name="Schuster S.C."/>
            <person name="Carlson J.E."/>
            <person name="Guiltinan M.J."/>
            <person name="Mieczkowski P."/>
            <person name="Farmer A."/>
            <person name="Ramaraj T."/>
            <person name="Crozier J."/>
            <person name="Davis R.E."/>
            <person name="Shao J."/>
            <person name="Melnick R.L."/>
            <person name="Pereira G.A.G."/>
            <person name="Bailey B.A."/>
        </authorList>
    </citation>
    <scope>NUCLEOTIDE SEQUENCE [LARGE SCALE GENOMIC DNA]</scope>
    <source>
        <strain evidence="2 3">MCA 2997</strain>
    </source>
</reference>
<protein>
    <submittedName>
        <fullName evidence="2">Transposable element tc1</fullName>
    </submittedName>
</protein>
<dbReference type="OrthoDB" id="2431447at2759"/>
<organism evidence="2 3">
    <name type="scientific">Moniliophthora roreri (strain MCA 2997)</name>
    <name type="common">Cocoa frosty pod rot fungus</name>
    <name type="synonym">Crinipellis roreri</name>
    <dbReference type="NCBI Taxonomy" id="1381753"/>
    <lineage>
        <taxon>Eukaryota</taxon>
        <taxon>Fungi</taxon>
        <taxon>Dikarya</taxon>
        <taxon>Basidiomycota</taxon>
        <taxon>Agaricomycotina</taxon>
        <taxon>Agaricomycetes</taxon>
        <taxon>Agaricomycetidae</taxon>
        <taxon>Agaricales</taxon>
        <taxon>Marasmiineae</taxon>
        <taxon>Marasmiaceae</taxon>
        <taxon>Moniliophthora</taxon>
    </lineage>
</organism>